<keyword evidence="2" id="KW-1185">Reference proteome</keyword>
<accession>A0A1I8AHZ4</accession>
<proteinExistence type="predicted"/>
<dbReference type="WBParaSite" id="L893_g5653.t1">
    <property type="protein sequence ID" value="L893_g5653.t1"/>
    <property type="gene ID" value="L893_g5653"/>
</dbReference>
<name>A0A1I8AHZ4_9BILA</name>
<sequence>MVKPTASPSRRSPRLEALRRAMAPPPRAEVGTPAPWTGNLLRRFPADFAGATPAVTTAIAPAVTNAAAAAVTHAPSAPASASAPSTSSAPSDSGGPAATASTAQAAAFAQPTAATVARLRRRHAKKK</sequence>
<feature type="compositionally biased region" description="Low complexity" evidence="1">
    <location>
        <begin position="73"/>
        <end position="117"/>
    </location>
</feature>
<protein>
    <submittedName>
        <fullName evidence="3">Antifreeze glycoprotein</fullName>
    </submittedName>
</protein>
<organism evidence="2 3">
    <name type="scientific">Steinernema glaseri</name>
    <dbReference type="NCBI Taxonomy" id="37863"/>
    <lineage>
        <taxon>Eukaryota</taxon>
        <taxon>Metazoa</taxon>
        <taxon>Ecdysozoa</taxon>
        <taxon>Nematoda</taxon>
        <taxon>Chromadorea</taxon>
        <taxon>Rhabditida</taxon>
        <taxon>Tylenchina</taxon>
        <taxon>Panagrolaimomorpha</taxon>
        <taxon>Strongyloidoidea</taxon>
        <taxon>Steinernematidae</taxon>
        <taxon>Steinernema</taxon>
    </lineage>
</organism>
<feature type="compositionally biased region" description="Basic residues" evidence="1">
    <location>
        <begin position="118"/>
        <end position="127"/>
    </location>
</feature>
<evidence type="ECO:0000313" key="2">
    <source>
        <dbReference type="Proteomes" id="UP000095287"/>
    </source>
</evidence>
<feature type="compositionally biased region" description="Polar residues" evidence="1">
    <location>
        <begin position="1"/>
        <end position="10"/>
    </location>
</feature>
<evidence type="ECO:0000313" key="3">
    <source>
        <dbReference type="WBParaSite" id="L893_g5653.t1"/>
    </source>
</evidence>
<feature type="region of interest" description="Disordered" evidence="1">
    <location>
        <begin position="73"/>
        <end position="127"/>
    </location>
</feature>
<dbReference type="AlphaFoldDB" id="A0A1I8AHZ4"/>
<evidence type="ECO:0000256" key="1">
    <source>
        <dbReference type="SAM" id="MobiDB-lite"/>
    </source>
</evidence>
<dbReference type="Proteomes" id="UP000095287">
    <property type="component" value="Unplaced"/>
</dbReference>
<reference evidence="3" key="1">
    <citation type="submission" date="2016-11" db="UniProtKB">
        <authorList>
            <consortium name="WormBaseParasite"/>
        </authorList>
    </citation>
    <scope>IDENTIFICATION</scope>
</reference>
<feature type="region of interest" description="Disordered" evidence="1">
    <location>
        <begin position="1"/>
        <end position="36"/>
    </location>
</feature>